<feature type="chain" id="PRO_5038504568" description="TNase-like domain-containing protein" evidence="5">
    <location>
        <begin position="29"/>
        <end position="249"/>
    </location>
</feature>
<dbReference type="GO" id="GO:0004519">
    <property type="term" value="F:endonuclease activity"/>
    <property type="evidence" value="ECO:0007669"/>
    <property type="project" value="UniProtKB-KW"/>
</dbReference>
<evidence type="ECO:0000256" key="3">
    <source>
        <dbReference type="ARBA" id="ARBA00022801"/>
    </source>
</evidence>
<protein>
    <recommendedName>
        <fullName evidence="6">TNase-like domain-containing protein</fullName>
    </recommendedName>
</protein>
<evidence type="ECO:0000256" key="5">
    <source>
        <dbReference type="SAM" id="SignalP"/>
    </source>
</evidence>
<dbReference type="PROSITE" id="PS51257">
    <property type="entry name" value="PROKAR_LIPOPROTEIN"/>
    <property type="match status" value="1"/>
</dbReference>
<dbReference type="PANTHER" id="PTHR12302:SF3">
    <property type="entry name" value="SERINE_THREONINE-PROTEIN KINASE 31"/>
    <property type="match status" value="1"/>
</dbReference>
<accession>A0A6J4M8G5</accession>
<feature type="region of interest" description="Disordered" evidence="4">
    <location>
        <begin position="32"/>
        <end position="77"/>
    </location>
</feature>
<keyword evidence="2" id="KW-0255">Endonuclease</keyword>
<evidence type="ECO:0000313" key="7">
    <source>
        <dbReference type="EMBL" id="CAA9351678.1"/>
    </source>
</evidence>
<dbReference type="Pfam" id="PF00565">
    <property type="entry name" value="SNase"/>
    <property type="match status" value="1"/>
</dbReference>
<dbReference type="EMBL" id="CADCUD010000178">
    <property type="protein sequence ID" value="CAA9351678.1"/>
    <property type="molecule type" value="Genomic_DNA"/>
</dbReference>
<organism evidence="7">
    <name type="scientific">uncultured Nocardioidaceae bacterium</name>
    <dbReference type="NCBI Taxonomy" id="253824"/>
    <lineage>
        <taxon>Bacteria</taxon>
        <taxon>Bacillati</taxon>
        <taxon>Actinomycetota</taxon>
        <taxon>Actinomycetes</taxon>
        <taxon>Propionibacteriales</taxon>
        <taxon>Nocardioidaceae</taxon>
        <taxon>environmental samples</taxon>
    </lineage>
</organism>
<sequence length="249" mass="26355">MATADRTGVGRLLAVLIAALAMVSTSCAQEATTQSGAIETSPEGEPATSEGAPSSHEPMEGASQTPPPESAPSDQPTDAPVRLYLVVDLVDGDTVEVRHNGRVVAVDVLGIDAPETAISNTPGQCWGQQASAAARRLLVGKEVSLHVDRSPGRSGTYDRMLRYITIPGSGDFGTLMIEAGHAIKHADDGPYARETAYSRVETEARHDDRGLWHACGGMVPEPESEPDLDEEPEIPIHVGCEVACPERRQ</sequence>
<reference evidence="7" key="1">
    <citation type="submission" date="2020-02" db="EMBL/GenBank/DDBJ databases">
        <authorList>
            <person name="Meier V. D."/>
        </authorList>
    </citation>
    <scope>NUCLEOTIDE SEQUENCE</scope>
    <source>
        <strain evidence="7">AVDCRST_MAG46</strain>
    </source>
</reference>
<keyword evidence="5" id="KW-0732">Signal</keyword>
<name>A0A6J4M8G5_9ACTN</name>
<gene>
    <name evidence="7" type="ORF">AVDCRST_MAG46-2628</name>
</gene>
<evidence type="ECO:0000256" key="1">
    <source>
        <dbReference type="ARBA" id="ARBA00022722"/>
    </source>
</evidence>
<keyword evidence="1" id="KW-0540">Nuclease</keyword>
<dbReference type="PROSITE" id="PS50830">
    <property type="entry name" value="TNASE_3"/>
    <property type="match status" value="1"/>
</dbReference>
<dbReference type="InterPro" id="IPR035437">
    <property type="entry name" value="SNase_OB-fold_sf"/>
</dbReference>
<dbReference type="SUPFAM" id="SSF50199">
    <property type="entry name" value="Staphylococcal nuclease"/>
    <property type="match status" value="1"/>
</dbReference>
<evidence type="ECO:0000259" key="6">
    <source>
        <dbReference type="PROSITE" id="PS50830"/>
    </source>
</evidence>
<dbReference type="Gene3D" id="2.40.50.90">
    <property type="match status" value="1"/>
</dbReference>
<evidence type="ECO:0000256" key="4">
    <source>
        <dbReference type="SAM" id="MobiDB-lite"/>
    </source>
</evidence>
<evidence type="ECO:0000256" key="2">
    <source>
        <dbReference type="ARBA" id="ARBA00022759"/>
    </source>
</evidence>
<dbReference type="AlphaFoldDB" id="A0A6J4M8G5"/>
<dbReference type="InterPro" id="IPR016071">
    <property type="entry name" value="Staphylococal_nuclease_OB-fold"/>
</dbReference>
<proteinExistence type="predicted"/>
<dbReference type="GO" id="GO:0016787">
    <property type="term" value="F:hydrolase activity"/>
    <property type="evidence" value="ECO:0007669"/>
    <property type="project" value="UniProtKB-KW"/>
</dbReference>
<keyword evidence="3" id="KW-0378">Hydrolase</keyword>
<dbReference type="PANTHER" id="PTHR12302">
    <property type="entry name" value="EBNA2 BINDING PROTEIN P100"/>
    <property type="match status" value="1"/>
</dbReference>
<feature type="domain" description="TNase-like" evidence="6">
    <location>
        <begin position="86"/>
        <end position="214"/>
    </location>
</feature>
<feature type="signal peptide" evidence="5">
    <location>
        <begin position="1"/>
        <end position="28"/>
    </location>
</feature>
<dbReference type="SMART" id="SM00318">
    <property type="entry name" value="SNc"/>
    <property type="match status" value="1"/>
</dbReference>